<name>A0ABD7SR72_VIBCL</name>
<dbReference type="RefSeq" id="WP_148521436.1">
    <property type="nucleotide sequence ID" value="NZ_VSIJ01000005.1"/>
</dbReference>
<dbReference type="EMBL" id="VSIJ01000005">
    <property type="protein sequence ID" value="TXX67292.1"/>
    <property type="molecule type" value="Genomic_DNA"/>
</dbReference>
<dbReference type="Proteomes" id="UP000323819">
    <property type="component" value="Unassembled WGS sequence"/>
</dbReference>
<sequence length="117" mass="13091">MGSNYFSISYSVSTVSSVLLYINNHKEDGIFKVTPLIVANECDDYFVELANLVDLMAEKTNAQKMQIQPAVVANILLDVDYKFAYDELSTEHLVKAIEVHINQTGTVSSINQICERV</sequence>
<comment type="caution">
    <text evidence="1">The sequence shown here is derived from an EMBL/GenBank/DDBJ whole genome shotgun (WGS) entry which is preliminary data.</text>
</comment>
<gene>
    <name evidence="1" type="ORF">FXF03_01585</name>
</gene>
<proteinExistence type="predicted"/>
<protein>
    <submittedName>
        <fullName evidence="1">Uncharacterized protein</fullName>
    </submittedName>
</protein>
<dbReference type="AlphaFoldDB" id="A0ABD7SR72"/>
<reference evidence="1 2" key="1">
    <citation type="submission" date="2019-06" db="EMBL/GenBank/DDBJ databases">
        <title>Vibrio cholerae phylogeny based on whole-genome sequencing reveals genetic diversity and population strucutre.</title>
        <authorList>
            <person name="Zhiqiu Y."/>
            <person name="Bin L."/>
            <person name="Lingyan J."/>
        </authorList>
    </citation>
    <scope>NUCLEOTIDE SEQUENCE [LARGE SCALE GENOMIC DNA]</scope>
    <source>
        <strain evidence="1 2">N2814</strain>
    </source>
</reference>
<organism evidence="1 2">
    <name type="scientific">Vibrio cholerae</name>
    <dbReference type="NCBI Taxonomy" id="666"/>
    <lineage>
        <taxon>Bacteria</taxon>
        <taxon>Pseudomonadati</taxon>
        <taxon>Pseudomonadota</taxon>
        <taxon>Gammaproteobacteria</taxon>
        <taxon>Vibrionales</taxon>
        <taxon>Vibrionaceae</taxon>
        <taxon>Vibrio</taxon>
    </lineage>
</organism>
<accession>A0ABD7SR72</accession>
<evidence type="ECO:0000313" key="2">
    <source>
        <dbReference type="Proteomes" id="UP000323819"/>
    </source>
</evidence>
<evidence type="ECO:0000313" key="1">
    <source>
        <dbReference type="EMBL" id="TXX67292.1"/>
    </source>
</evidence>